<dbReference type="AlphaFoldDB" id="A0A1F7X0Z2"/>
<evidence type="ECO:0000313" key="2">
    <source>
        <dbReference type="Proteomes" id="UP000176939"/>
    </source>
</evidence>
<accession>A0A1F7X0Z2</accession>
<reference evidence="1 2" key="1">
    <citation type="journal article" date="2016" name="Nat. Commun.">
        <title>Thousands of microbial genomes shed light on interconnected biogeochemical processes in an aquifer system.</title>
        <authorList>
            <person name="Anantharaman K."/>
            <person name="Brown C.T."/>
            <person name="Hug L.A."/>
            <person name="Sharon I."/>
            <person name="Castelle C.J."/>
            <person name="Probst A.J."/>
            <person name="Thomas B.C."/>
            <person name="Singh A."/>
            <person name="Wilkins M.J."/>
            <person name="Karaoz U."/>
            <person name="Brodie E.L."/>
            <person name="Williams K.H."/>
            <person name="Hubbard S.S."/>
            <person name="Banfield J.F."/>
        </authorList>
    </citation>
    <scope>NUCLEOTIDE SEQUENCE [LARGE SCALE GENOMIC DNA]</scope>
</reference>
<organism evidence="1 2">
    <name type="scientific">Candidatus Woesebacteria bacterium RBG_13_36_22</name>
    <dbReference type="NCBI Taxonomy" id="1802478"/>
    <lineage>
        <taxon>Bacteria</taxon>
        <taxon>Candidatus Woeseibacteriota</taxon>
    </lineage>
</organism>
<dbReference type="EMBL" id="MGFQ01000037">
    <property type="protein sequence ID" value="OGM08740.1"/>
    <property type="molecule type" value="Genomic_DNA"/>
</dbReference>
<proteinExistence type="predicted"/>
<name>A0A1F7X0Z2_9BACT</name>
<protein>
    <submittedName>
        <fullName evidence="1">Uncharacterized protein</fullName>
    </submittedName>
</protein>
<dbReference type="Proteomes" id="UP000176939">
    <property type="component" value="Unassembled WGS sequence"/>
</dbReference>
<comment type="caution">
    <text evidence="1">The sequence shown here is derived from an EMBL/GenBank/DDBJ whole genome shotgun (WGS) entry which is preliminary data.</text>
</comment>
<gene>
    <name evidence="1" type="ORF">A2Z67_00575</name>
</gene>
<sequence length="167" mass="19189">MERVEFRKNISHSLTNLRQSGLQTVSLSETKRGCYGGRNSVIYHLSVKTNDKPIELRLDHIWGDACAELFTLWYEIKRFDSSVLTENKGRVLQVLWKSTYPDSNFMLARSSDADLIIGTKLNIEEFNPDKLVELISTLVESIPHAEKLTKTYLGYKKHPQTLERATT</sequence>
<evidence type="ECO:0000313" key="1">
    <source>
        <dbReference type="EMBL" id="OGM08740.1"/>
    </source>
</evidence>